<feature type="compositionally biased region" description="Low complexity" evidence="4">
    <location>
        <begin position="470"/>
        <end position="479"/>
    </location>
</feature>
<dbReference type="AlphaFoldDB" id="A0A5J4NKU5"/>
<dbReference type="SUPFAM" id="SSF50044">
    <property type="entry name" value="SH3-domain"/>
    <property type="match status" value="2"/>
</dbReference>
<dbReference type="SMART" id="SM00326">
    <property type="entry name" value="SH3"/>
    <property type="match status" value="2"/>
</dbReference>
<feature type="compositionally biased region" description="Polar residues" evidence="4">
    <location>
        <begin position="679"/>
        <end position="688"/>
    </location>
</feature>
<feature type="domain" description="SH3" evidence="5">
    <location>
        <begin position="1"/>
        <end position="57"/>
    </location>
</feature>
<keyword evidence="1 2" id="KW-0728">SH3 domain</keyword>
<evidence type="ECO:0000256" key="1">
    <source>
        <dbReference type="ARBA" id="ARBA00022443"/>
    </source>
</evidence>
<reference evidence="6 7" key="1">
    <citation type="journal article" date="2019" name="Gigascience">
        <title>Whole-genome sequence of the oriental lung fluke Paragonimus westermani.</title>
        <authorList>
            <person name="Oey H."/>
            <person name="Zakrzewski M."/>
            <person name="Narain K."/>
            <person name="Devi K.R."/>
            <person name="Agatsuma T."/>
            <person name="Nawaratna S."/>
            <person name="Gobert G.N."/>
            <person name="Jones M.K."/>
            <person name="Ragan M.A."/>
            <person name="McManus D.P."/>
            <person name="Krause L."/>
        </authorList>
    </citation>
    <scope>NUCLEOTIDE SEQUENCE [LARGE SCALE GENOMIC DNA]</scope>
    <source>
        <strain evidence="6 7">IND2009</strain>
    </source>
</reference>
<feature type="domain" description="SH3" evidence="5">
    <location>
        <begin position="182"/>
        <end position="245"/>
    </location>
</feature>
<protein>
    <recommendedName>
        <fullName evidence="5">SH3 domain-containing protein</fullName>
    </recommendedName>
</protein>
<evidence type="ECO:0000256" key="3">
    <source>
        <dbReference type="SAM" id="Coils"/>
    </source>
</evidence>
<dbReference type="Pfam" id="PF00018">
    <property type="entry name" value="SH3_1"/>
    <property type="match status" value="1"/>
</dbReference>
<feature type="region of interest" description="Disordered" evidence="4">
    <location>
        <begin position="730"/>
        <end position="776"/>
    </location>
</feature>
<dbReference type="InterPro" id="IPR050384">
    <property type="entry name" value="Endophilin_SH3RF"/>
</dbReference>
<feature type="compositionally biased region" description="Basic and acidic residues" evidence="4">
    <location>
        <begin position="397"/>
        <end position="419"/>
    </location>
</feature>
<dbReference type="GO" id="GO:0007015">
    <property type="term" value="P:actin filament organization"/>
    <property type="evidence" value="ECO:0007669"/>
    <property type="project" value="TreeGrafter"/>
</dbReference>
<feature type="region of interest" description="Disordered" evidence="4">
    <location>
        <begin position="159"/>
        <end position="181"/>
    </location>
</feature>
<evidence type="ECO:0000256" key="2">
    <source>
        <dbReference type="PROSITE-ProRule" id="PRU00192"/>
    </source>
</evidence>
<dbReference type="PRINTS" id="PR00452">
    <property type="entry name" value="SH3DOMAIN"/>
</dbReference>
<comment type="caution">
    <text evidence="6">The sequence shown here is derived from an EMBL/GenBank/DDBJ whole genome shotgun (WGS) entry which is preliminary data.</text>
</comment>
<feature type="coiled-coil region" evidence="3">
    <location>
        <begin position="598"/>
        <end position="650"/>
    </location>
</feature>
<dbReference type="PANTHER" id="PTHR14167:SF92">
    <property type="entry name" value="CIN85 AND CD2AP RELATED, ISOFORM J"/>
    <property type="match status" value="1"/>
</dbReference>
<feature type="compositionally biased region" description="Polar residues" evidence="4">
    <location>
        <begin position="703"/>
        <end position="715"/>
    </location>
</feature>
<feature type="compositionally biased region" description="Polar residues" evidence="4">
    <location>
        <begin position="487"/>
        <end position="506"/>
    </location>
</feature>
<dbReference type="PANTHER" id="PTHR14167">
    <property type="entry name" value="SH3 DOMAIN-CONTAINING"/>
    <property type="match status" value="1"/>
</dbReference>
<dbReference type="Proteomes" id="UP000324629">
    <property type="component" value="Unassembled WGS sequence"/>
</dbReference>
<keyword evidence="7" id="KW-1185">Reference proteome</keyword>
<feature type="region of interest" description="Disordered" evidence="4">
    <location>
        <begin position="679"/>
        <end position="716"/>
    </location>
</feature>
<evidence type="ECO:0000256" key="4">
    <source>
        <dbReference type="SAM" id="MobiDB-lite"/>
    </source>
</evidence>
<dbReference type="GO" id="GO:0016477">
    <property type="term" value="P:cell migration"/>
    <property type="evidence" value="ECO:0007669"/>
    <property type="project" value="TreeGrafter"/>
</dbReference>
<organism evidence="6 7">
    <name type="scientific">Paragonimus westermani</name>
    <dbReference type="NCBI Taxonomy" id="34504"/>
    <lineage>
        <taxon>Eukaryota</taxon>
        <taxon>Metazoa</taxon>
        <taxon>Spiralia</taxon>
        <taxon>Lophotrochozoa</taxon>
        <taxon>Platyhelminthes</taxon>
        <taxon>Trematoda</taxon>
        <taxon>Digenea</taxon>
        <taxon>Plagiorchiida</taxon>
        <taxon>Troglotremata</taxon>
        <taxon>Troglotrematidae</taxon>
        <taxon>Paragonimus</taxon>
    </lineage>
</organism>
<proteinExistence type="predicted"/>
<dbReference type="Gene3D" id="2.30.30.40">
    <property type="entry name" value="SH3 Domains"/>
    <property type="match status" value="2"/>
</dbReference>
<dbReference type="EMBL" id="QNGE01002139">
    <property type="protein sequence ID" value="KAA3676123.1"/>
    <property type="molecule type" value="Genomic_DNA"/>
</dbReference>
<evidence type="ECO:0000259" key="5">
    <source>
        <dbReference type="PROSITE" id="PS50002"/>
    </source>
</evidence>
<gene>
    <name evidence="6" type="ORF">DEA37_0005822</name>
</gene>
<name>A0A5J4NKU5_9TREM</name>
<dbReference type="Pfam" id="PF14604">
    <property type="entry name" value="SH3_9"/>
    <property type="match status" value="1"/>
</dbReference>
<evidence type="ECO:0000313" key="6">
    <source>
        <dbReference type="EMBL" id="KAA3676123.1"/>
    </source>
</evidence>
<dbReference type="InterPro" id="IPR001452">
    <property type="entry name" value="SH3_domain"/>
</dbReference>
<sequence length="776" mass="85551">MEVLVEYDYIAEEPDELTIKKNEIIKDVSQFEEGWFIGNLNGKIGVFPDNFVKVGLSILILICVHQDIRQWAKTCKIEPFDYRMFWFSVSKCVQPITPTVETVKEPRPEDNHVSPNECADDQERIDSLKKPQRVTGIGLGNIFSGQPIQLKQTSLKDVMKEAEPNSEKTLNSGKSDTPHSPVLADRVRARFEYQPKQPDELEMQVDDVIQVLDRALPDEGWWKGRNLRSRKIGVFPDNFVVAVTEINEEREDDHARGTSLFSSCSDVKQQTVKGMNLSNGGSSTTNISPHVTSGNISIQPSALISPTSTQGTYDAPKVAVKPFSMSVTQPGGMVTARSPAFSIDHRDYPKVPVAYAPGRVSTTSNALSAGQAAGDQTVGLSNAARANKWRANTGTLDRPKSRTDESHTITSGDSKDRMDAANQQLNALTADRPKQTGRRLPSKFTRPPTPTSELSSDAHFNAGSVTRVNTSQTQHSTTTPHDELPSSMDNSENSRSVTGSRATDLTSKSHRVPIAGQAKNADTPLSTLLPISGPHTLFLGPLQRSEGMSGSVDLVRPSESAGTKSLFSDTSKAVQTQHASKSQTQSLDQLQSQHTQYVNEARQQFRDMKHQINQLKDANAQLRIDMMHGHRAFTDRLQTLMNEIDEVKKQRAADVVEITRLRSLLMQLDAKAILTSSESMSARNQIQTGAEKPRPNSGDRVNEPTTQLPDDTQSIYDEDEDSADQFKRMIGDNHNGTFLNKNADFSPDNSHGKVGISRAAPALRPRPNQPSSYAKT</sequence>
<dbReference type="InterPro" id="IPR036028">
    <property type="entry name" value="SH3-like_dom_sf"/>
</dbReference>
<evidence type="ECO:0000313" key="7">
    <source>
        <dbReference type="Proteomes" id="UP000324629"/>
    </source>
</evidence>
<dbReference type="CDD" id="cd11873">
    <property type="entry name" value="SH3_CD2AP-like_1"/>
    <property type="match status" value="1"/>
</dbReference>
<keyword evidence="3" id="KW-0175">Coiled coil</keyword>
<dbReference type="PROSITE" id="PS50002">
    <property type="entry name" value="SH3"/>
    <property type="match status" value="2"/>
</dbReference>
<accession>A0A5J4NKU5</accession>
<feature type="region of interest" description="Disordered" evidence="4">
    <location>
        <begin position="383"/>
        <end position="519"/>
    </location>
</feature>